<accession>A0A368PZV3</accession>
<dbReference type="PANTHER" id="PTHR33067">
    <property type="entry name" value="RNA-DIRECTED DNA POLYMERASE-RELATED"/>
    <property type="match status" value="1"/>
</dbReference>
<gene>
    <name evidence="1" type="ORF">SETIT_2G162200v2</name>
</gene>
<sequence>MPLRIQLKKFMEEQGKINKDTVTKFKAMDKVLENIDSKFTTDYIKMIEECSAAIANQAPEKKRDSGCPTIPCSIGTLMLKRALCDLGASVSMMPKAMFEKLHLPELEPTAMCLELADNSVHYPEGITEDAFVKIGNHFVPVDFVILKMAEGAKSPLILGRPFLKPARANIDVGKGEIKFDINGTMSAFKFFPRFEVCNMISSMYILPHHHIKQEEKNKEAEEKKPAKVAIV</sequence>
<dbReference type="AlphaFoldDB" id="A0A368PZV3"/>
<reference evidence="1" key="1">
    <citation type="journal article" date="2012" name="Nat. Biotechnol.">
        <title>Reference genome sequence of the model plant Setaria.</title>
        <authorList>
            <person name="Bennetzen J.L."/>
            <person name="Schmutz J."/>
            <person name="Wang H."/>
            <person name="Percifield R."/>
            <person name="Hawkins J."/>
            <person name="Pontaroli A.C."/>
            <person name="Estep M."/>
            <person name="Feng L."/>
            <person name="Vaughn J.N."/>
            <person name="Grimwood J."/>
            <person name="Jenkins J."/>
            <person name="Barry K."/>
            <person name="Lindquist E."/>
            <person name="Hellsten U."/>
            <person name="Deshpande S."/>
            <person name="Wang X."/>
            <person name="Wu X."/>
            <person name="Mitros T."/>
            <person name="Triplett J."/>
            <person name="Yang X."/>
            <person name="Ye C.Y."/>
            <person name="Mauro-Herrera M."/>
            <person name="Wang L."/>
            <person name="Li P."/>
            <person name="Sharma M."/>
            <person name="Sharma R."/>
            <person name="Ronald P.C."/>
            <person name="Panaud O."/>
            <person name="Kellogg E.A."/>
            <person name="Brutnell T.P."/>
            <person name="Doust A.N."/>
            <person name="Tuskan G.A."/>
            <person name="Rokhsar D."/>
            <person name="Devos K.M."/>
        </authorList>
    </citation>
    <scope>NUCLEOTIDE SEQUENCE [LARGE SCALE GENOMIC DNA]</scope>
    <source>
        <strain evidence="1">Yugu1</strain>
    </source>
</reference>
<proteinExistence type="predicted"/>
<dbReference type="OrthoDB" id="670292at2759"/>
<dbReference type="PANTHER" id="PTHR33067:SF32">
    <property type="entry name" value="ASPARTIC PEPTIDASE DDI1-TYPE DOMAIN-CONTAINING PROTEIN"/>
    <property type="match status" value="1"/>
</dbReference>
<dbReference type="CDD" id="cd00303">
    <property type="entry name" value="retropepsin_like"/>
    <property type="match status" value="1"/>
</dbReference>
<dbReference type="SUPFAM" id="SSF50630">
    <property type="entry name" value="Acid proteases"/>
    <property type="match status" value="1"/>
</dbReference>
<name>A0A368PZV3_SETIT</name>
<dbReference type="Pfam" id="PF13650">
    <property type="entry name" value="Asp_protease_2"/>
    <property type="match status" value="1"/>
</dbReference>
<dbReference type="InterPro" id="IPR021109">
    <property type="entry name" value="Peptidase_aspartic_dom_sf"/>
</dbReference>
<evidence type="ECO:0000313" key="1">
    <source>
        <dbReference type="EMBL" id="RCV11123.1"/>
    </source>
</evidence>
<reference evidence="1" key="2">
    <citation type="submission" date="2015-07" db="EMBL/GenBank/DDBJ databases">
        <authorList>
            <person name="Noorani M."/>
        </authorList>
    </citation>
    <scope>NUCLEOTIDE SEQUENCE</scope>
    <source>
        <strain evidence="1">Yugu1</strain>
    </source>
</reference>
<dbReference type="Gene3D" id="2.40.70.10">
    <property type="entry name" value="Acid Proteases"/>
    <property type="match status" value="1"/>
</dbReference>
<protein>
    <recommendedName>
        <fullName evidence="2">Aspartic peptidase DDI1-type domain-containing protein</fullName>
    </recommendedName>
</protein>
<organism evidence="1">
    <name type="scientific">Setaria italica</name>
    <name type="common">Foxtail millet</name>
    <name type="synonym">Panicum italicum</name>
    <dbReference type="NCBI Taxonomy" id="4555"/>
    <lineage>
        <taxon>Eukaryota</taxon>
        <taxon>Viridiplantae</taxon>
        <taxon>Streptophyta</taxon>
        <taxon>Embryophyta</taxon>
        <taxon>Tracheophyta</taxon>
        <taxon>Spermatophyta</taxon>
        <taxon>Magnoliopsida</taxon>
        <taxon>Liliopsida</taxon>
        <taxon>Poales</taxon>
        <taxon>Poaceae</taxon>
        <taxon>PACMAD clade</taxon>
        <taxon>Panicoideae</taxon>
        <taxon>Panicodae</taxon>
        <taxon>Paniceae</taxon>
        <taxon>Cenchrinae</taxon>
        <taxon>Setaria</taxon>
    </lineage>
</organism>
<dbReference type="EMBL" id="CM003529">
    <property type="protein sequence ID" value="RCV11123.1"/>
    <property type="molecule type" value="Genomic_DNA"/>
</dbReference>
<evidence type="ECO:0008006" key="2">
    <source>
        <dbReference type="Google" id="ProtNLM"/>
    </source>
</evidence>